<dbReference type="CDD" id="cd06267">
    <property type="entry name" value="PBP1_LacI_sugar_binding-like"/>
    <property type="match status" value="1"/>
</dbReference>
<evidence type="ECO:0000256" key="3">
    <source>
        <dbReference type="ARBA" id="ARBA00023163"/>
    </source>
</evidence>
<evidence type="ECO:0000256" key="1">
    <source>
        <dbReference type="ARBA" id="ARBA00023015"/>
    </source>
</evidence>
<dbReference type="Gene3D" id="1.10.260.40">
    <property type="entry name" value="lambda repressor-like DNA-binding domains"/>
    <property type="match status" value="1"/>
</dbReference>
<dbReference type="Pfam" id="PF00356">
    <property type="entry name" value="LacI"/>
    <property type="match status" value="1"/>
</dbReference>
<dbReference type="EMBL" id="JBHTBW010000007">
    <property type="protein sequence ID" value="MFC7440255.1"/>
    <property type="molecule type" value="Genomic_DNA"/>
</dbReference>
<gene>
    <name evidence="5" type="ORF">ACFQNG_03630</name>
</gene>
<keyword evidence="2 5" id="KW-0238">DNA-binding</keyword>
<dbReference type="InterPro" id="IPR046335">
    <property type="entry name" value="LacI/GalR-like_sensor"/>
</dbReference>
<accession>A0ABW2RGZ7</accession>
<protein>
    <submittedName>
        <fullName evidence="5">LacI family DNA-binding transcriptional regulator</fullName>
    </submittedName>
</protein>
<keyword evidence="3" id="KW-0804">Transcription</keyword>
<dbReference type="RefSeq" id="WP_379863496.1">
    <property type="nucleotide sequence ID" value="NZ_JBHTBW010000007.1"/>
</dbReference>
<dbReference type="CDD" id="cd01392">
    <property type="entry name" value="HTH_LacI"/>
    <property type="match status" value="1"/>
</dbReference>
<dbReference type="PRINTS" id="PR00036">
    <property type="entry name" value="HTHLACI"/>
</dbReference>
<dbReference type="SUPFAM" id="SSF53822">
    <property type="entry name" value="Periplasmic binding protein-like I"/>
    <property type="match status" value="1"/>
</dbReference>
<keyword evidence="6" id="KW-1185">Reference proteome</keyword>
<dbReference type="SUPFAM" id="SSF47413">
    <property type="entry name" value="lambda repressor-like DNA-binding domains"/>
    <property type="match status" value="1"/>
</dbReference>
<name>A0ABW2RGZ7_9BACL</name>
<feature type="domain" description="HTH lacI-type" evidence="4">
    <location>
        <begin position="3"/>
        <end position="57"/>
    </location>
</feature>
<dbReference type="SMART" id="SM00354">
    <property type="entry name" value="HTH_LACI"/>
    <property type="match status" value="1"/>
</dbReference>
<evidence type="ECO:0000256" key="2">
    <source>
        <dbReference type="ARBA" id="ARBA00023125"/>
    </source>
</evidence>
<dbReference type="InterPro" id="IPR000843">
    <property type="entry name" value="HTH_LacI"/>
</dbReference>
<dbReference type="PANTHER" id="PTHR30146:SF109">
    <property type="entry name" value="HTH-TYPE TRANSCRIPTIONAL REGULATOR GALS"/>
    <property type="match status" value="1"/>
</dbReference>
<dbReference type="InterPro" id="IPR028082">
    <property type="entry name" value="Peripla_BP_I"/>
</dbReference>
<proteinExistence type="predicted"/>
<dbReference type="PANTHER" id="PTHR30146">
    <property type="entry name" value="LACI-RELATED TRANSCRIPTIONAL REPRESSOR"/>
    <property type="match status" value="1"/>
</dbReference>
<reference evidence="6" key="1">
    <citation type="journal article" date="2019" name="Int. J. Syst. Evol. Microbiol.">
        <title>The Global Catalogue of Microorganisms (GCM) 10K type strain sequencing project: providing services to taxonomists for standard genome sequencing and annotation.</title>
        <authorList>
            <consortium name="The Broad Institute Genomics Platform"/>
            <consortium name="The Broad Institute Genome Sequencing Center for Infectious Disease"/>
            <person name="Wu L."/>
            <person name="Ma J."/>
        </authorList>
    </citation>
    <scope>NUCLEOTIDE SEQUENCE [LARGE SCALE GENOMIC DNA]</scope>
    <source>
        <strain evidence="6">CGMCC 1.12942</strain>
    </source>
</reference>
<dbReference type="PROSITE" id="PS00356">
    <property type="entry name" value="HTH_LACI_1"/>
    <property type="match status" value="1"/>
</dbReference>
<evidence type="ECO:0000259" key="4">
    <source>
        <dbReference type="PROSITE" id="PS50932"/>
    </source>
</evidence>
<keyword evidence="1" id="KW-0805">Transcription regulation</keyword>
<dbReference type="Proteomes" id="UP001596500">
    <property type="component" value="Unassembled WGS sequence"/>
</dbReference>
<dbReference type="InterPro" id="IPR010982">
    <property type="entry name" value="Lambda_DNA-bd_dom_sf"/>
</dbReference>
<dbReference type="PROSITE" id="PS50932">
    <property type="entry name" value="HTH_LACI_2"/>
    <property type="match status" value="1"/>
</dbReference>
<evidence type="ECO:0000313" key="6">
    <source>
        <dbReference type="Proteomes" id="UP001596500"/>
    </source>
</evidence>
<evidence type="ECO:0000313" key="5">
    <source>
        <dbReference type="EMBL" id="MFC7440255.1"/>
    </source>
</evidence>
<dbReference type="GO" id="GO:0003677">
    <property type="term" value="F:DNA binding"/>
    <property type="evidence" value="ECO:0007669"/>
    <property type="project" value="UniProtKB-KW"/>
</dbReference>
<sequence length="339" mass="37617">MKMTIADIARLAGVSRSTVSKVLNNYPGIGEKNKRKILQIIAETGYQPSYSARRLSSTKSHLIAMIYAGNVSADFNHPFFVDVINAFKKEIGSHGYDLLFFSNQDVSRENDDYLARCQYFQVDGCIIISGDQIESVIGQLDDSEIPCIGVDLFLKGTHSGYIMSDNHQISQLVVEHFHRLGYREIAYIGGTPDSTVAKIRRQGFEHSMKKLGLPVRKEWMLQGDFYVESGYLAMKRLMESGKAPEAVFCASDWMAVGAMQAIKEAGLRIPDDIAIVGCDNINVAPYLDPPLTSINQDKEKLGRLAARMLLDLMDGKMSFTSALVEPALVVRRSCGSQVE</sequence>
<dbReference type="Pfam" id="PF13377">
    <property type="entry name" value="Peripla_BP_3"/>
    <property type="match status" value="1"/>
</dbReference>
<organism evidence="5 6">
    <name type="scientific">Laceyella putida</name>
    <dbReference type="NCBI Taxonomy" id="110101"/>
    <lineage>
        <taxon>Bacteria</taxon>
        <taxon>Bacillati</taxon>
        <taxon>Bacillota</taxon>
        <taxon>Bacilli</taxon>
        <taxon>Bacillales</taxon>
        <taxon>Thermoactinomycetaceae</taxon>
        <taxon>Laceyella</taxon>
    </lineage>
</organism>
<dbReference type="Gene3D" id="3.40.50.2300">
    <property type="match status" value="2"/>
</dbReference>
<comment type="caution">
    <text evidence="5">The sequence shown here is derived from an EMBL/GenBank/DDBJ whole genome shotgun (WGS) entry which is preliminary data.</text>
</comment>